<dbReference type="EMBL" id="JASOIH010000631">
    <property type="protein sequence ID" value="MDK6900859.1"/>
    <property type="molecule type" value="Genomic_DNA"/>
</dbReference>
<comment type="caution">
    <text evidence="2">The sequence shown here is derived from an EMBL/GenBank/DDBJ whole genome shotgun (WGS) entry which is preliminary data.</text>
</comment>
<dbReference type="InterPro" id="IPR008490">
    <property type="entry name" value="Transposase_InsH_N"/>
</dbReference>
<evidence type="ECO:0000313" key="2">
    <source>
        <dbReference type="EMBL" id="MDK6900859.1"/>
    </source>
</evidence>
<proteinExistence type="predicted"/>
<accession>A0AAW6Y061</accession>
<feature type="domain" description="Transposase InsH N-terminal" evidence="1">
    <location>
        <begin position="19"/>
        <end position="61"/>
    </location>
</feature>
<evidence type="ECO:0000259" key="1">
    <source>
        <dbReference type="Pfam" id="PF05598"/>
    </source>
</evidence>
<protein>
    <submittedName>
        <fullName evidence="2">IS5/IS1182 family transposase</fullName>
    </submittedName>
</protein>
<dbReference type="Pfam" id="PF05598">
    <property type="entry name" value="DUF772"/>
    <property type="match status" value="1"/>
</dbReference>
<organism evidence="2 3">
    <name type="scientific">Streptococcus agalactiae</name>
    <dbReference type="NCBI Taxonomy" id="1311"/>
    <lineage>
        <taxon>Bacteria</taxon>
        <taxon>Bacillati</taxon>
        <taxon>Bacillota</taxon>
        <taxon>Bacilli</taxon>
        <taxon>Lactobacillales</taxon>
        <taxon>Streptococcaceae</taxon>
        <taxon>Streptococcus</taxon>
    </lineage>
</organism>
<dbReference type="Proteomes" id="UP001230629">
    <property type="component" value="Unassembled WGS sequence"/>
</dbReference>
<evidence type="ECO:0000313" key="3">
    <source>
        <dbReference type="Proteomes" id="UP001230629"/>
    </source>
</evidence>
<sequence length="61" mass="6754">MDNRFRPVLQHQAMLLPPNIADLIPPDALVRVVDKIVDSIDRTLIDDLYPGGGAPAYDPIM</sequence>
<reference evidence="2" key="1">
    <citation type="submission" date="2023-05" db="EMBL/GenBank/DDBJ databases">
        <title>Cataloging the Phylogenetic Diversity of Human Bladder Bacteria.</title>
        <authorList>
            <person name="Du J."/>
        </authorList>
    </citation>
    <scope>NUCLEOTIDE SEQUENCE</scope>
    <source>
        <strain evidence="2">UMB8703</strain>
    </source>
</reference>
<gene>
    <name evidence="2" type="ORF">QP229_12960</name>
</gene>
<dbReference type="AlphaFoldDB" id="A0AAW6Y061"/>
<feature type="non-terminal residue" evidence="2">
    <location>
        <position position="61"/>
    </location>
</feature>
<name>A0AAW6Y061_STRAG</name>